<dbReference type="InterPro" id="IPR039425">
    <property type="entry name" value="RNA_pol_sigma-70-like"/>
</dbReference>
<dbReference type="KEGG" id="cmah:C1I91_06375"/>
<keyword evidence="2 6" id="KW-0805">Transcription regulation</keyword>
<dbReference type="Proteomes" id="UP000286268">
    <property type="component" value="Chromosome"/>
</dbReference>
<name>A0A410DQC6_9CLOT</name>
<evidence type="ECO:0000256" key="5">
    <source>
        <dbReference type="ARBA" id="ARBA00023163"/>
    </source>
</evidence>
<keyword evidence="5 6" id="KW-0804">Transcription</keyword>
<dbReference type="InterPro" id="IPR007630">
    <property type="entry name" value="RNA_pol_sigma70_r4"/>
</dbReference>
<dbReference type="InterPro" id="IPR036388">
    <property type="entry name" value="WH-like_DNA-bd_sf"/>
</dbReference>
<sequence length="189" mass="22487">MEDLDLIDAILDGDKKSFEILFCRYEKEISKYVYTNVKNIAETEDIVQEVFISVYNKLYTFKSGKKFRPWLYAIARNKTIDYLRKSKKTIFVDIDDRNIKITEQEYHPEDIAEFKETKAVIESFIKILSFKNREVLYLKYYNQDMTFSQLAEILNTSEGAVKRRYYSIYKKYIAYIKNNKSLGGDNSEV</sequence>
<keyword evidence="10" id="KW-1185">Reference proteome</keyword>
<protein>
    <recommendedName>
        <fullName evidence="6">RNA polymerase sigma factor</fullName>
    </recommendedName>
</protein>
<feature type="domain" description="RNA polymerase sigma-70 region 4" evidence="8">
    <location>
        <begin position="126"/>
        <end position="164"/>
    </location>
</feature>
<organism evidence="9 10">
    <name type="scientific">Clostridium manihotivorum</name>
    <dbReference type="NCBI Taxonomy" id="2320868"/>
    <lineage>
        <taxon>Bacteria</taxon>
        <taxon>Bacillati</taxon>
        <taxon>Bacillota</taxon>
        <taxon>Clostridia</taxon>
        <taxon>Eubacteriales</taxon>
        <taxon>Clostridiaceae</taxon>
        <taxon>Clostridium</taxon>
    </lineage>
</organism>
<evidence type="ECO:0000256" key="1">
    <source>
        <dbReference type="ARBA" id="ARBA00010641"/>
    </source>
</evidence>
<dbReference type="NCBIfam" id="TIGR02937">
    <property type="entry name" value="sigma70-ECF"/>
    <property type="match status" value="1"/>
</dbReference>
<evidence type="ECO:0000256" key="2">
    <source>
        <dbReference type="ARBA" id="ARBA00023015"/>
    </source>
</evidence>
<evidence type="ECO:0000259" key="7">
    <source>
        <dbReference type="Pfam" id="PF04542"/>
    </source>
</evidence>
<dbReference type="InterPro" id="IPR014284">
    <property type="entry name" value="RNA_pol_sigma-70_dom"/>
</dbReference>
<feature type="domain" description="RNA polymerase sigma-70 region 2" evidence="7">
    <location>
        <begin position="22"/>
        <end position="88"/>
    </location>
</feature>
<dbReference type="InterPro" id="IPR013325">
    <property type="entry name" value="RNA_pol_sigma_r2"/>
</dbReference>
<evidence type="ECO:0000313" key="9">
    <source>
        <dbReference type="EMBL" id="QAA31294.1"/>
    </source>
</evidence>
<accession>A0A410DQC6</accession>
<dbReference type="AlphaFoldDB" id="A0A410DQC6"/>
<gene>
    <name evidence="9" type="ORF">C1I91_06375</name>
</gene>
<dbReference type="Gene3D" id="1.10.1740.10">
    <property type="match status" value="1"/>
</dbReference>
<proteinExistence type="inferred from homology"/>
<dbReference type="SUPFAM" id="SSF88659">
    <property type="entry name" value="Sigma3 and sigma4 domains of RNA polymerase sigma factors"/>
    <property type="match status" value="1"/>
</dbReference>
<dbReference type="GO" id="GO:0003677">
    <property type="term" value="F:DNA binding"/>
    <property type="evidence" value="ECO:0007669"/>
    <property type="project" value="UniProtKB-KW"/>
</dbReference>
<keyword evidence="3 6" id="KW-0731">Sigma factor</keyword>
<dbReference type="PROSITE" id="PS01063">
    <property type="entry name" value="SIGMA70_ECF"/>
    <property type="match status" value="1"/>
</dbReference>
<dbReference type="RefSeq" id="WP_128212096.1">
    <property type="nucleotide sequence ID" value="NZ_CP025746.1"/>
</dbReference>
<evidence type="ECO:0000256" key="3">
    <source>
        <dbReference type="ARBA" id="ARBA00023082"/>
    </source>
</evidence>
<dbReference type="PANTHER" id="PTHR43133">
    <property type="entry name" value="RNA POLYMERASE ECF-TYPE SIGMA FACTO"/>
    <property type="match status" value="1"/>
</dbReference>
<dbReference type="OrthoDB" id="9784984at2"/>
<dbReference type="Pfam" id="PF04542">
    <property type="entry name" value="Sigma70_r2"/>
    <property type="match status" value="1"/>
</dbReference>
<evidence type="ECO:0000313" key="10">
    <source>
        <dbReference type="Proteomes" id="UP000286268"/>
    </source>
</evidence>
<comment type="similarity">
    <text evidence="1 6">Belongs to the sigma-70 factor family. ECF subfamily.</text>
</comment>
<dbReference type="InterPro" id="IPR000838">
    <property type="entry name" value="RNA_pol_sigma70_ECF_CS"/>
</dbReference>
<dbReference type="SUPFAM" id="SSF88946">
    <property type="entry name" value="Sigma2 domain of RNA polymerase sigma factors"/>
    <property type="match status" value="1"/>
</dbReference>
<dbReference type="GO" id="GO:0016987">
    <property type="term" value="F:sigma factor activity"/>
    <property type="evidence" value="ECO:0007669"/>
    <property type="project" value="UniProtKB-KW"/>
</dbReference>
<reference evidence="9 10" key="1">
    <citation type="submission" date="2018-01" db="EMBL/GenBank/DDBJ databases">
        <title>Genome Sequencing and Assembly of Anaerobacter polyendosporus strain CT4.</title>
        <authorList>
            <person name="Tachaapaikoon C."/>
            <person name="Sutheeworapong S."/>
            <person name="Jenjaroenpun P."/>
            <person name="Wongsurawat T."/>
            <person name="Nookeaw I."/>
            <person name="Cheawchanlertfa P."/>
            <person name="Kosugi A."/>
            <person name="Cheevadhanarak S."/>
            <person name="Ratanakhanokchai K."/>
        </authorList>
    </citation>
    <scope>NUCLEOTIDE SEQUENCE [LARGE SCALE GENOMIC DNA]</scope>
    <source>
        <strain evidence="9 10">CT4</strain>
    </source>
</reference>
<evidence type="ECO:0000256" key="6">
    <source>
        <dbReference type="RuleBase" id="RU000716"/>
    </source>
</evidence>
<dbReference type="InterPro" id="IPR013324">
    <property type="entry name" value="RNA_pol_sigma_r3/r4-like"/>
</dbReference>
<dbReference type="EMBL" id="CP025746">
    <property type="protein sequence ID" value="QAA31294.1"/>
    <property type="molecule type" value="Genomic_DNA"/>
</dbReference>
<dbReference type="Gene3D" id="1.10.10.10">
    <property type="entry name" value="Winged helix-like DNA-binding domain superfamily/Winged helix DNA-binding domain"/>
    <property type="match status" value="1"/>
</dbReference>
<dbReference type="InterPro" id="IPR007627">
    <property type="entry name" value="RNA_pol_sigma70_r2"/>
</dbReference>
<dbReference type="PANTHER" id="PTHR43133:SF51">
    <property type="entry name" value="RNA POLYMERASE SIGMA FACTOR"/>
    <property type="match status" value="1"/>
</dbReference>
<keyword evidence="4 6" id="KW-0238">DNA-binding</keyword>
<evidence type="ECO:0000256" key="4">
    <source>
        <dbReference type="ARBA" id="ARBA00023125"/>
    </source>
</evidence>
<evidence type="ECO:0000259" key="8">
    <source>
        <dbReference type="Pfam" id="PF04545"/>
    </source>
</evidence>
<dbReference type="Pfam" id="PF04545">
    <property type="entry name" value="Sigma70_r4"/>
    <property type="match status" value="1"/>
</dbReference>
<dbReference type="GO" id="GO:0006352">
    <property type="term" value="P:DNA-templated transcription initiation"/>
    <property type="evidence" value="ECO:0007669"/>
    <property type="project" value="InterPro"/>
</dbReference>